<keyword evidence="5" id="KW-0479">Metal-binding</keyword>
<sequence length="404" mass="43659">MKEIKNLGVITSGGDCGGLNGVIKGVASTAYKLGLKCFVIPNGYAGLYNLVDFDKLTELTPMRIDKINANLAGSEAGHSRVKVKKINDENKYDRIKKGLEKFKIDALVISGGDDTGSVVVDLLGQGIPCVHVPKTMDLDLQTYSVGGDSTVNRIATFADDLKTTGYTHNRIIALEVFGRYAGHTAFRGGIAADADAILIPEIPVDFDVLYSHAKARFIARVKDSDVNAGSYIIVVAEGLKDASGKEIVDEGAGLDAFGHKKLAGAGKYVSQELSKRFKVDPEVKIFMKEKHMFVEGIYISPEVREVTPGHLVRCGHSTGYDVNFGKESGSAAVYLIKKNITGVTVSGVCNNEIQYMPTEKAIQQRHVDLNQVALHESMGVCFGRQAVSFCPAFKSIEGSPVRYM</sequence>
<dbReference type="Pfam" id="PF00365">
    <property type="entry name" value="PFK"/>
    <property type="match status" value="1"/>
</dbReference>
<dbReference type="Gene3D" id="3.40.50.460">
    <property type="entry name" value="Phosphofructokinase domain"/>
    <property type="match status" value="1"/>
</dbReference>
<dbReference type="PRINTS" id="PR00476">
    <property type="entry name" value="PHFRCTKINASE"/>
</dbReference>
<keyword evidence="7" id="KW-0460">Magnesium</keyword>
<dbReference type="InterPro" id="IPR035966">
    <property type="entry name" value="PKF_sf"/>
</dbReference>
<evidence type="ECO:0000256" key="1">
    <source>
        <dbReference type="ARBA" id="ARBA00001946"/>
    </source>
</evidence>
<evidence type="ECO:0000256" key="7">
    <source>
        <dbReference type="ARBA" id="ARBA00022842"/>
    </source>
</evidence>
<dbReference type="GO" id="GO:0070095">
    <property type="term" value="F:fructose-6-phosphate binding"/>
    <property type="evidence" value="ECO:0007669"/>
    <property type="project" value="TreeGrafter"/>
</dbReference>
<dbReference type="InterPro" id="IPR000023">
    <property type="entry name" value="Phosphofructokinase_dom"/>
</dbReference>
<dbReference type="GO" id="GO:0006002">
    <property type="term" value="P:fructose 6-phosphate metabolic process"/>
    <property type="evidence" value="ECO:0007669"/>
    <property type="project" value="InterPro"/>
</dbReference>
<organism evidence="11 12">
    <name type="scientific">Candidatus Omnitrophus magneticus</name>
    <dbReference type="NCBI Taxonomy" id="1609969"/>
    <lineage>
        <taxon>Bacteria</taxon>
        <taxon>Pseudomonadati</taxon>
        <taxon>Candidatus Omnitrophota</taxon>
        <taxon>Candidatus Omnitrophus</taxon>
    </lineage>
</organism>
<dbReference type="GO" id="GO:0048029">
    <property type="term" value="F:monosaccharide binding"/>
    <property type="evidence" value="ECO:0007669"/>
    <property type="project" value="TreeGrafter"/>
</dbReference>
<dbReference type="Gene3D" id="3.40.50.450">
    <property type="match status" value="1"/>
</dbReference>
<dbReference type="GO" id="GO:0030388">
    <property type="term" value="P:fructose 1,6-bisphosphate metabolic process"/>
    <property type="evidence" value="ECO:0007669"/>
    <property type="project" value="TreeGrafter"/>
</dbReference>
<dbReference type="GO" id="GO:0003872">
    <property type="term" value="F:6-phosphofructokinase activity"/>
    <property type="evidence" value="ECO:0007669"/>
    <property type="project" value="InterPro"/>
</dbReference>
<keyword evidence="4 11" id="KW-0808">Transferase</keyword>
<dbReference type="UniPathway" id="UPA00109">
    <property type="reaction ID" value="UER00182"/>
</dbReference>
<evidence type="ECO:0000313" key="11">
    <source>
        <dbReference type="EMBL" id="KJJ83415.1"/>
    </source>
</evidence>
<evidence type="ECO:0000313" key="12">
    <source>
        <dbReference type="Proteomes" id="UP000033428"/>
    </source>
</evidence>
<dbReference type="SUPFAM" id="SSF53784">
    <property type="entry name" value="Phosphofructokinase"/>
    <property type="match status" value="1"/>
</dbReference>
<reference evidence="11 12" key="1">
    <citation type="submission" date="2015-02" db="EMBL/GenBank/DDBJ databases">
        <title>Single-cell genomics of uncultivated deep-branching MTB reveals a conserved set of magnetosome genes.</title>
        <authorList>
            <person name="Kolinko S."/>
            <person name="Richter M."/>
            <person name="Glockner F.O."/>
            <person name="Brachmann A."/>
            <person name="Schuler D."/>
        </authorList>
    </citation>
    <scope>NUCLEOTIDE SEQUENCE [LARGE SCALE GENOMIC DNA]</scope>
    <source>
        <strain evidence="11">SKK-01</strain>
    </source>
</reference>
<keyword evidence="3" id="KW-0963">Cytoplasm</keyword>
<dbReference type="GO" id="GO:0005524">
    <property type="term" value="F:ATP binding"/>
    <property type="evidence" value="ECO:0007669"/>
    <property type="project" value="TreeGrafter"/>
</dbReference>
<comment type="cofactor">
    <cofactor evidence="1">
        <name>Mg(2+)</name>
        <dbReference type="ChEBI" id="CHEBI:18420"/>
    </cofactor>
</comment>
<protein>
    <submittedName>
        <fullName evidence="11">Phosphofructokinase</fullName>
        <ecNumber evidence="11">2.7.1.-</ecNumber>
    </submittedName>
</protein>
<dbReference type="AlphaFoldDB" id="A0A0F0CPQ9"/>
<dbReference type="Proteomes" id="UP000033428">
    <property type="component" value="Unassembled WGS sequence"/>
</dbReference>
<name>A0A0F0CPQ9_9BACT</name>
<dbReference type="PATRIC" id="fig|1609969.3.peg.2887"/>
<evidence type="ECO:0000256" key="4">
    <source>
        <dbReference type="ARBA" id="ARBA00022679"/>
    </source>
</evidence>
<comment type="pathway">
    <text evidence="2">Carbohydrate degradation; glycolysis; D-glyceraldehyde 3-phosphate and glycerone phosphate from D-glucose: step 3/4.</text>
</comment>
<keyword evidence="12" id="KW-1185">Reference proteome</keyword>
<dbReference type="GO" id="GO:0061621">
    <property type="term" value="P:canonical glycolysis"/>
    <property type="evidence" value="ECO:0007669"/>
    <property type="project" value="TreeGrafter"/>
</dbReference>
<evidence type="ECO:0000256" key="3">
    <source>
        <dbReference type="ARBA" id="ARBA00022490"/>
    </source>
</evidence>
<evidence type="ECO:0000256" key="9">
    <source>
        <dbReference type="ARBA" id="ARBA00038478"/>
    </source>
</evidence>
<evidence type="ECO:0000256" key="2">
    <source>
        <dbReference type="ARBA" id="ARBA00004679"/>
    </source>
</evidence>
<dbReference type="PANTHER" id="PTHR13697">
    <property type="entry name" value="PHOSPHOFRUCTOKINASE"/>
    <property type="match status" value="1"/>
</dbReference>
<gene>
    <name evidence="11" type="ORF">OMAG_002712</name>
</gene>
<dbReference type="GO" id="GO:0046872">
    <property type="term" value="F:metal ion binding"/>
    <property type="evidence" value="ECO:0007669"/>
    <property type="project" value="UniProtKB-KW"/>
</dbReference>
<dbReference type="EMBL" id="JYNY01000588">
    <property type="protein sequence ID" value="KJJ83415.1"/>
    <property type="molecule type" value="Genomic_DNA"/>
</dbReference>
<dbReference type="GO" id="GO:0005945">
    <property type="term" value="C:6-phosphofructokinase complex"/>
    <property type="evidence" value="ECO:0007669"/>
    <property type="project" value="TreeGrafter"/>
</dbReference>
<evidence type="ECO:0000256" key="8">
    <source>
        <dbReference type="ARBA" id="ARBA00023152"/>
    </source>
</evidence>
<dbReference type="InterPro" id="IPR022953">
    <property type="entry name" value="ATP_PFK"/>
</dbReference>
<evidence type="ECO:0000256" key="5">
    <source>
        <dbReference type="ARBA" id="ARBA00022723"/>
    </source>
</evidence>
<keyword evidence="6 11" id="KW-0418">Kinase</keyword>
<keyword evidence="8" id="KW-0324">Glycolysis</keyword>
<dbReference type="EC" id="2.7.1.-" evidence="11"/>
<proteinExistence type="inferred from homology"/>
<feature type="domain" description="Phosphofructokinase" evidence="10">
    <location>
        <begin position="7"/>
        <end position="335"/>
    </location>
</feature>
<dbReference type="GO" id="GO:0042802">
    <property type="term" value="F:identical protein binding"/>
    <property type="evidence" value="ECO:0007669"/>
    <property type="project" value="TreeGrafter"/>
</dbReference>
<evidence type="ECO:0000259" key="10">
    <source>
        <dbReference type="Pfam" id="PF00365"/>
    </source>
</evidence>
<dbReference type="PANTHER" id="PTHR13697:SF52">
    <property type="entry name" value="ATP-DEPENDENT 6-PHOSPHOFRUCTOKINASE 3"/>
    <property type="match status" value="1"/>
</dbReference>
<comment type="caution">
    <text evidence="11">The sequence shown here is derived from an EMBL/GenBank/DDBJ whole genome shotgun (WGS) entry which is preliminary data.</text>
</comment>
<evidence type="ECO:0000256" key="6">
    <source>
        <dbReference type="ARBA" id="ARBA00022777"/>
    </source>
</evidence>
<comment type="similarity">
    <text evidence="9">Belongs to the phosphofructokinase type A (PFKA) family.</text>
</comment>
<dbReference type="GO" id="GO:0016208">
    <property type="term" value="F:AMP binding"/>
    <property type="evidence" value="ECO:0007669"/>
    <property type="project" value="TreeGrafter"/>
</dbReference>
<accession>A0A0F0CPQ9</accession>